<dbReference type="Proteomes" id="UP000085678">
    <property type="component" value="Unplaced"/>
</dbReference>
<name>A0A1S3HPW6_LINAN</name>
<dbReference type="GeneID" id="106156731"/>
<protein>
    <submittedName>
        <fullName evidence="3">Uncharacterized protein LOC106156731</fullName>
    </submittedName>
</protein>
<dbReference type="RefSeq" id="XP_013387586.1">
    <property type="nucleotide sequence ID" value="XM_013532132.2"/>
</dbReference>
<dbReference type="InParanoid" id="A0A1S3HPW6"/>
<evidence type="ECO:0000256" key="1">
    <source>
        <dbReference type="SAM" id="SignalP"/>
    </source>
</evidence>
<dbReference type="KEGG" id="lak:106156731"/>
<feature type="chain" id="PRO_5010208169" evidence="1">
    <location>
        <begin position="25"/>
        <end position="246"/>
    </location>
</feature>
<keyword evidence="1" id="KW-0732">Signal</keyword>
<evidence type="ECO:0000313" key="2">
    <source>
        <dbReference type="Proteomes" id="UP000085678"/>
    </source>
</evidence>
<keyword evidence="2" id="KW-1185">Reference proteome</keyword>
<accession>A0A1S3HPW6</accession>
<dbReference type="AlphaFoldDB" id="A0A1S3HPW6"/>
<dbReference type="OrthoDB" id="5814016at2759"/>
<feature type="signal peptide" evidence="1">
    <location>
        <begin position="1"/>
        <end position="24"/>
    </location>
</feature>
<evidence type="ECO:0000313" key="3">
    <source>
        <dbReference type="RefSeq" id="XP_013387586.1"/>
    </source>
</evidence>
<organism evidence="2 3">
    <name type="scientific">Lingula anatina</name>
    <name type="common">Brachiopod</name>
    <name type="synonym">Lingula unguis</name>
    <dbReference type="NCBI Taxonomy" id="7574"/>
    <lineage>
        <taxon>Eukaryota</taxon>
        <taxon>Metazoa</taxon>
        <taxon>Spiralia</taxon>
        <taxon>Lophotrochozoa</taxon>
        <taxon>Brachiopoda</taxon>
        <taxon>Linguliformea</taxon>
        <taxon>Lingulata</taxon>
        <taxon>Lingulida</taxon>
        <taxon>Linguloidea</taxon>
        <taxon>Lingulidae</taxon>
        <taxon>Lingula</taxon>
    </lineage>
</organism>
<gene>
    <name evidence="3" type="primary">LOC106156731</name>
</gene>
<proteinExistence type="predicted"/>
<reference evidence="3" key="1">
    <citation type="submission" date="2025-08" db="UniProtKB">
        <authorList>
            <consortium name="RefSeq"/>
        </authorList>
    </citation>
    <scope>IDENTIFICATION</scope>
    <source>
        <tissue evidence="3">Gonads</tissue>
    </source>
</reference>
<sequence>MEYGVQLLTIVLVGLSIFCQSSNGNETCRLNKDANCSGPEEEMRRGCVHSDWLPCLDTWMKYVEKRKGSPTNFVTPETKKDAKETCRVFKKVKKCALKVRDSCWDFSGPRDSESSKTLRIIESSMDYLCGEGHEEYMKNFDCIAKVNLEGREKTIKCNDMAEKLDEKIQSEHDISRSAANADVKASLCGGARDVIECLTKVYQPCGESVQNIMKTVYSATMSASLQNNGFECDFLRKKVQHKRDEL</sequence>